<reference evidence="1" key="1">
    <citation type="submission" date="2023-07" db="EMBL/GenBank/DDBJ databases">
        <authorList>
            <consortium name="CYATHOMIX"/>
        </authorList>
    </citation>
    <scope>NUCLEOTIDE SEQUENCE</scope>
    <source>
        <strain evidence="1">N/A</strain>
    </source>
</reference>
<dbReference type="EMBL" id="CATQJL010000316">
    <property type="protein sequence ID" value="CAJ0605894.1"/>
    <property type="molecule type" value="Genomic_DNA"/>
</dbReference>
<protein>
    <submittedName>
        <fullName evidence="1">Uncharacterized protein</fullName>
    </submittedName>
</protein>
<sequence length="58" mass="6156">MKLLLVIASSLLAIASASFCFGPDSKDGKCTGPECWCVGVGEECAGRLCNPNPKWPRK</sequence>
<accession>A0AA36H938</accession>
<organism evidence="1 2">
    <name type="scientific">Cylicocyclus nassatus</name>
    <name type="common">Nematode worm</name>
    <dbReference type="NCBI Taxonomy" id="53992"/>
    <lineage>
        <taxon>Eukaryota</taxon>
        <taxon>Metazoa</taxon>
        <taxon>Ecdysozoa</taxon>
        <taxon>Nematoda</taxon>
        <taxon>Chromadorea</taxon>
        <taxon>Rhabditida</taxon>
        <taxon>Rhabditina</taxon>
        <taxon>Rhabditomorpha</taxon>
        <taxon>Strongyloidea</taxon>
        <taxon>Strongylidae</taxon>
        <taxon>Cylicocyclus</taxon>
    </lineage>
</organism>
<dbReference type="Proteomes" id="UP001176961">
    <property type="component" value="Unassembled WGS sequence"/>
</dbReference>
<name>A0AA36H938_CYLNA</name>
<comment type="caution">
    <text evidence="1">The sequence shown here is derived from an EMBL/GenBank/DDBJ whole genome shotgun (WGS) entry which is preliminary data.</text>
</comment>
<gene>
    <name evidence="1" type="ORF">CYNAS_LOCUS17877</name>
</gene>
<evidence type="ECO:0000313" key="1">
    <source>
        <dbReference type="EMBL" id="CAJ0605894.1"/>
    </source>
</evidence>
<evidence type="ECO:0000313" key="2">
    <source>
        <dbReference type="Proteomes" id="UP001176961"/>
    </source>
</evidence>
<keyword evidence="2" id="KW-1185">Reference proteome</keyword>
<dbReference type="AlphaFoldDB" id="A0AA36H938"/>
<proteinExistence type="predicted"/>